<reference evidence="1" key="1">
    <citation type="submission" date="2024-06" db="EMBL/GenBank/DDBJ databases">
        <title>Caulobacter inopinatus, sp. nov.</title>
        <authorList>
            <person name="Donachie S.P."/>
        </authorList>
    </citation>
    <scope>NUCLEOTIDE SEQUENCE</scope>
    <source>
        <strain evidence="1">73W</strain>
    </source>
</reference>
<gene>
    <name evidence="1" type="ORF">ABOZ73_04750</name>
</gene>
<dbReference type="EMBL" id="CP158375">
    <property type="protein sequence ID" value="XDO97731.1"/>
    <property type="molecule type" value="Genomic_DNA"/>
</dbReference>
<organism evidence="1">
    <name type="scientific">Caulobacter sp. 73W</name>
    <dbReference type="NCBI Taxonomy" id="3161137"/>
    <lineage>
        <taxon>Bacteria</taxon>
        <taxon>Pseudomonadati</taxon>
        <taxon>Pseudomonadota</taxon>
        <taxon>Alphaproteobacteria</taxon>
        <taxon>Caulobacterales</taxon>
        <taxon>Caulobacteraceae</taxon>
        <taxon>Caulobacter</taxon>
    </lineage>
</organism>
<accession>A0AB39KWZ3</accession>
<dbReference type="AlphaFoldDB" id="A0AB39KWZ3"/>
<proteinExistence type="predicted"/>
<sequence>MAIYTFVVCKPDGTSTSLDVVELSDDHVAAQRAGAVLQNHASSSHVTVWQEDREVCTARREALAS</sequence>
<name>A0AB39KWZ3_9CAUL</name>
<evidence type="ECO:0000313" key="1">
    <source>
        <dbReference type="EMBL" id="XDO97731.1"/>
    </source>
</evidence>
<protein>
    <submittedName>
        <fullName evidence="1">Uncharacterized protein</fullName>
    </submittedName>
</protein>
<dbReference type="RefSeq" id="WP_369061134.1">
    <property type="nucleotide sequence ID" value="NZ_CP158375.1"/>
</dbReference>